<evidence type="ECO:0000256" key="6">
    <source>
        <dbReference type="ARBA" id="ARBA00022655"/>
    </source>
</evidence>
<dbReference type="CDD" id="cd00560">
    <property type="entry name" value="PanC"/>
    <property type="match status" value="1"/>
</dbReference>
<dbReference type="Gene3D" id="3.30.1300.10">
    <property type="entry name" value="Pantoate-beta-alanine ligase, C-terminal domain"/>
    <property type="match status" value="1"/>
</dbReference>
<keyword evidence="13" id="KW-1185">Reference proteome</keyword>
<comment type="pathway">
    <text evidence="1">Cofactor biosynthesis; (R)-pantothenate biosynthesis; (R)-pantothenate from (R)-pantoate and beta-alanine: step 1/1.</text>
</comment>
<evidence type="ECO:0000256" key="3">
    <source>
        <dbReference type="ARBA" id="ARBA00012219"/>
    </source>
</evidence>
<dbReference type="Pfam" id="PF02569">
    <property type="entry name" value="Pantoate_ligase"/>
    <property type="match status" value="1"/>
</dbReference>
<dbReference type="SUPFAM" id="SSF52374">
    <property type="entry name" value="Nucleotidylyl transferase"/>
    <property type="match status" value="1"/>
</dbReference>
<proteinExistence type="inferred from homology"/>
<evidence type="ECO:0000256" key="11">
    <source>
        <dbReference type="ARBA" id="ARBA00048258"/>
    </source>
</evidence>
<dbReference type="GO" id="GO:0004592">
    <property type="term" value="F:pantoate-beta-alanine ligase activity"/>
    <property type="evidence" value="ECO:0007669"/>
    <property type="project" value="UniProtKB-EC"/>
</dbReference>
<keyword evidence="7" id="KW-0547">Nucleotide-binding</keyword>
<comment type="caution">
    <text evidence="12">The sequence shown here is derived from an EMBL/GenBank/DDBJ whole genome shotgun (WGS) entry which is preliminary data.</text>
</comment>
<dbReference type="InterPro" id="IPR004821">
    <property type="entry name" value="Cyt_trans-like"/>
</dbReference>
<dbReference type="UniPathway" id="UPA00028">
    <property type="reaction ID" value="UER00005"/>
</dbReference>
<dbReference type="HAMAP" id="MF_00158">
    <property type="entry name" value="PanC"/>
    <property type="match status" value="1"/>
</dbReference>
<dbReference type="AlphaFoldDB" id="A0A8H5D214"/>
<comment type="similarity">
    <text evidence="2">Belongs to the pantothenate synthetase family.</text>
</comment>
<dbReference type="NCBIfam" id="TIGR00018">
    <property type="entry name" value="panC"/>
    <property type="match status" value="1"/>
</dbReference>
<evidence type="ECO:0000256" key="5">
    <source>
        <dbReference type="ARBA" id="ARBA00022598"/>
    </source>
</evidence>
<keyword evidence="5" id="KW-0436">Ligase</keyword>
<comment type="catalytic activity">
    <reaction evidence="11">
        <text>(R)-pantoate + beta-alanine + ATP = (R)-pantothenate + AMP + diphosphate + H(+)</text>
        <dbReference type="Rhea" id="RHEA:10912"/>
        <dbReference type="ChEBI" id="CHEBI:15378"/>
        <dbReference type="ChEBI" id="CHEBI:15980"/>
        <dbReference type="ChEBI" id="CHEBI:29032"/>
        <dbReference type="ChEBI" id="CHEBI:30616"/>
        <dbReference type="ChEBI" id="CHEBI:33019"/>
        <dbReference type="ChEBI" id="CHEBI:57966"/>
        <dbReference type="ChEBI" id="CHEBI:456215"/>
        <dbReference type="EC" id="6.3.2.1"/>
    </reaction>
</comment>
<evidence type="ECO:0000256" key="7">
    <source>
        <dbReference type="ARBA" id="ARBA00022741"/>
    </source>
</evidence>
<protein>
    <recommendedName>
        <fullName evidence="4">Pantoate--beta-alanine ligase</fullName>
        <ecNumber evidence="3">6.3.2.1</ecNumber>
    </recommendedName>
    <alternativeName>
        <fullName evidence="10">Pantoate-activating enzyme</fullName>
    </alternativeName>
    <alternativeName>
        <fullName evidence="9">Pantothenate synthetase</fullName>
    </alternativeName>
</protein>
<dbReference type="PANTHER" id="PTHR21299:SF1">
    <property type="entry name" value="PANTOATE--BETA-ALANINE LIGASE"/>
    <property type="match status" value="1"/>
</dbReference>
<dbReference type="EMBL" id="JAACJM010000071">
    <property type="protein sequence ID" value="KAF5351308.1"/>
    <property type="molecule type" value="Genomic_DNA"/>
</dbReference>
<dbReference type="Gene3D" id="3.40.50.620">
    <property type="entry name" value="HUPs"/>
    <property type="match status" value="1"/>
</dbReference>
<evidence type="ECO:0000256" key="1">
    <source>
        <dbReference type="ARBA" id="ARBA00004990"/>
    </source>
</evidence>
<dbReference type="PANTHER" id="PTHR21299">
    <property type="entry name" value="CYTIDYLATE KINASE/PANTOATE-BETA-ALANINE LIGASE"/>
    <property type="match status" value="1"/>
</dbReference>
<accession>A0A8H5D214</accession>
<gene>
    <name evidence="12" type="ORF">D9758_008065</name>
</gene>
<dbReference type="NCBIfam" id="TIGR00125">
    <property type="entry name" value="cyt_tran_rel"/>
    <property type="match status" value="1"/>
</dbReference>
<name>A0A8H5D214_9AGAR</name>
<keyword evidence="6" id="KW-0566">Pantothenate biosynthesis</keyword>
<organism evidence="12 13">
    <name type="scientific">Tetrapyrgos nigripes</name>
    <dbReference type="NCBI Taxonomy" id="182062"/>
    <lineage>
        <taxon>Eukaryota</taxon>
        <taxon>Fungi</taxon>
        <taxon>Dikarya</taxon>
        <taxon>Basidiomycota</taxon>
        <taxon>Agaricomycotina</taxon>
        <taxon>Agaricomycetes</taxon>
        <taxon>Agaricomycetidae</taxon>
        <taxon>Agaricales</taxon>
        <taxon>Marasmiineae</taxon>
        <taxon>Marasmiaceae</taxon>
        <taxon>Tetrapyrgos</taxon>
    </lineage>
</organism>
<reference evidence="12 13" key="1">
    <citation type="journal article" date="2020" name="ISME J.">
        <title>Uncovering the hidden diversity of litter-decomposition mechanisms in mushroom-forming fungi.</title>
        <authorList>
            <person name="Floudas D."/>
            <person name="Bentzer J."/>
            <person name="Ahren D."/>
            <person name="Johansson T."/>
            <person name="Persson P."/>
            <person name="Tunlid A."/>
        </authorList>
    </citation>
    <scope>NUCLEOTIDE SEQUENCE [LARGE SCALE GENOMIC DNA]</scope>
    <source>
        <strain evidence="12 13">CBS 291.85</strain>
    </source>
</reference>
<evidence type="ECO:0000256" key="9">
    <source>
        <dbReference type="ARBA" id="ARBA00029902"/>
    </source>
</evidence>
<dbReference type="GO" id="GO:0015940">
    <property type="term" value="P:pantothenate biosynthetic process"/>
    <property type="evidence" value="ECO:0007669"/>
    <property type="project" value="UniProtKB-UniPathway"/>
</dbReference>
<evidence type="ECO:0000256" key="4">
    <source>
        <dbReference type="ARBA" id="ARBA00015647"/>
    </source>
</evidence>
<keyword evidence="8" id="KW-0067">ATP-binding</keyword>
<dbReference type="InterPro" id="IPR003721">
    <property type="entry name" value="Pantoate_ligase"/>
</dbReference>
<evidence type="ECO:0000256" key="10">
    <source>
        <dbReference type="ARBA" id="ARBA00032806"/>
    </source>
</evidence>
<evidence type="ECO:0000256" key="2">
    <source>
        <dbReference type="ARBA" id="ARBA00009256"/>
    </source>
</evidence>
<evidence type="ECO:0000313" key="12">
    <source>
        <dbReference type="EMBL" id="KAF5351308.1"/>
    </source>
</evidence>
<dbReference type="GO" id="GO:0005524">
    <property type="term" value="F:ATP binding"/>
    <property type="evidence" value="ECO:0007669"/>
    <property type="project" value="UniProtKB-KW"/>
</dbReference>
<dbReference type="EC" id="6.3.2.1" evidence="3"/>
<sequence>MSTLSLTPILRNSFRKSKLRQSTMNLISSAGLRLTTRTTLRITITLQPKSNMSTASLPPCPIPIFTTVASYREWRHKARMENKSVGFVPTMGALHEGHLSLVRRSLAENDLTVLSIFVNPAQFAPHEDLASYPRTLERDLRVLLEQKVTVHPSQLQSSTESCSRTASAVFLPTVREIYPLGISQDVSSQKGTFVEVKGLSEQMEGRSRPTFFRGVATVVTKLFNAIEPTNAYFGQKDIQQALLLRRMVTDLLLSHPSPQNLHIVPTVRDSTDNLALSSRNAYLPPEGRAVAGTLYKALKSVEDAWEVGKTKKECIGIGQGVVREMIERTKSGDLEGDLGIRLDYIEMNDSADFEVLGDEVTKESRVKNTERVPVILSGALWIGKTRLIDNVLLGDVGGIIR</sequence>
<dbReference type="InterPro" id="IPR042176">
    <property type="entry name" value="Pantoate_ligase_C"/>
</dbReference>
<dbReference type="InterPro" id="IPR014729">
    <property type="entry name" value="Rossmann-like_a/b/a_fold"/>
</dbReference>
<evidence type="ECO:0000256" key="8">
    <source>
        <dbReference type="ARBA" id="ARBA00022840"/>
    </source>
</evidence>
<dbReference type="Proteomes" id="UP000559256">
    <property type="component" value="Unassembled WGS sequence"/>
</dbReference>
<dbReference type="FunFam" id="3.40.50.620:FF:000013">
    <property type="entry name" value="Pantothenate synthetase"/>
    <property type="match status" value="1"/>
</dbReference>
<evidence type="ECO:0000313" key="13">
    <source>
        <dbReference type="Proteomes" id="UP000559256"/>
    </source>
</evidence>
<dbReference type="OrthoDB" id="2020436at2759"/>